<dbReference type="InterPro" id="IPR051205">
    <property type="entry name" value="UbiH/COQ6_monooxygenase"/>
</dbReference>
<reference evidence="8 9" key="1">
    <citation type="submission" date="2020-03" db="EMBL/GenBank/DDBJ databases">
        <title>Isolation of cellulose-producing strains, genome characterization and application of the synthesized cellulose films as an economical and sustainable material for piezoelectric sensor construction.</title>
        <authorList>
            <person name="Mangayil R.K."/>
        </authorList>
    </citation>
    <scope>NUCLEOTIDE SEQUENCE [LARGE SCALE GENOMIC DNA]</scope>
    <source>
        <strain evidence="8 9">ENS 9a1a</strain>
    </source>
</reference>
<protein>
    <submittedName>
        <fullName evidence="8">5-demethoxyubiquinol-8 5-hydroxylase UbiM</fullName>
    </submittedName>
</protein>
<dbReference type="GeneID" id="85022896"/>
<evidence type="ECO:0000256" key="5">
    <source>
        <dbReference type="ARBA" id="ARBA00022827"/>
    </source>
</evidence>
<dbReference type="PRINTS" id="PR00420">
    <property type="entry name" value="RNGMNOXGNASE"/>
</dbReference>
<dbReference type="UniPathway" id="UPA00232"/>
<dbReference type="RefSeq" id="WP_007399944.1">
    <property type="nucleotide sequence ID" value="NZ_CALMTF010000013.1"/>
</dbReference>
<dbReference type="InterPro" id="IPR010971">
    <property type="entry name" value="UbiH/COQ6"/>
</dbReference>
<evidence type="ECO:0000256" key="2">
    <source>
        <dbReference type="ARBA" id="ARBA00004749"/>
    </source>
</evidence>
<dbReference type="AlphaFoldDB" id="A0A181CCW2"/>
<proteinExistence type="inferred from homology"/>
<dbReference type="GO" id="GO:0004497">
    <property type="term" value="F:monooxygenase activity"/>
    <property type="evidence" value="ECO:0007669"/>
    <property type="project" value="UniProtKB-KW"/>
</dbReference>
<dbReference type="Proteomes" id="UP000502533">
    <property type="component" value="Chromosome"/>
</dbReference>
<dbReference type="SUPFAM" id="SSF51905">
    <property type="entry name" value="FAD/NAD(P)-binding domain"/>
    <property type="match status" value="1"/>
</dbReference>
<dbReference type="KEGG" id="kre:GWK63_12065"/>
<comment type="cofactor">
    <cofactor evidence="1">
        <name>FAD</name>
        <dbReference type="ChEBI" id="CHEBI:57692"/>
    </cofactor>
</comment>
<dbReference type="NCBIfam" id="TIGR01988">
    <property type="entry name" value="Ubi-OHases"/>
    <property type="match status" value="1"/>
</dbReference>
<gene>
    <name evidence="8" type="primary">ubiM</name>
    <name evidence="8" type="ORF">GWK63_12065</name>
</gene>
<dbReference type="Gene3D" id="3.50.50.60">
    <property type="entry name" value="FAD/NAD(P)-binding domain"/>
    <property type="match status" value="2"/>
</dbReference>
<sequence>MTYHDVTIMGGGPTGLAAALSLEALGLSVAVLERAGAPAWAEPAFDGREIALTHHSVSVLKALGAWEHIPQVAISPLRQARVETGRRNHPLTFDTQGRGVDALGYLVSNHCIRRGLYLAASNRPNIHLLGGTVTRHIRRIGEDMTVVHTGGEIRSRLAIGADGRFSQLRRMQRIGAVMHDFRRSMLVCRMAHDLPHHHVATQWFDEGQTVALLPVNGGASSVVLTLPPDQIERLRMLDRDAFNAEIMERVGNRLGNMRLVSTRHSYPLRAVYAHRFVAPGFALLGDAAVGMHPITAHGFNLGLKGQESLAQEVAAGLARGEQPGSLATLRRFERRHRLATAPLFAATNGIATVYTRDEPAFRVLRQAGLRVADALAPFKSMVTEMLMDREGQHRPG</sequence>
<keyword evidence="4" id="KW-0285">Flavoprotein</keyword>
<keyword evidence="5" id="KW-0274">FAD</keyword>
<dbReference type="InterPro" id="IPR002938">
    <property type="entry name" value="FAD-bd"/>
</dbReference>
<dbReference type="GO" id="GO:0016705">
    <property type="term" value="F:oxidoreductase activity, acting on paired donors, with incorporation or reduction of molecular oxygen"/>
    <property type="evidence" value="ECO:0007669"/>
    <property type="project" value="InterPro"/>
</dbReference>
<evidence type="ECO:0000256" key="7">
    <source>
        <dbReference type="ARBA" id="ARBA00023033"/>
    </source>
</evidence>
<evidence type="ECO:0000256" key="6">
    <source>
        <dbReference type="ARBA" id="ARBA00023002"/>
    </source>
</evidence>
<evidence type="ECO:0000256" key="1">
    <source>
        <dbReference type="ARBA" id="ARBA00001974"/>
    </source>
</evidence>
<keyword evidence="7" id="KW-0503">Monooxygenase</keyword>
<dbReference type="EMBL" id="CP050139">
    <property type="protein sequence ID" value="QIP36115.1"/>
    <property type="molecule type" value="Genomic_DNA"/>
</dbReference>
<dbReference type="PANTHER" id="PTHR43876:SF25">
    <property type="entry name" value="MONOOXYGENASE NMA2164"/>
    <property type="match status" value="1"/>
</dbReference>
<dbReference type="InterPro" id="IPR036188">
    <property type="entry name" value="FAD/NAD-bd_sf"/>
</dbReference>
<evidence type="ECO:0000313" key="8">
    <source>
        <dbReference type="EMBL" id="QIP36115.1"/>
    </source>
</evidence>
<dbReference type="GO" id="GO:0071949">
    <property type="term" value="F:FAD binding"/>
    <property type="evidence" value="ECO:0007669"/>
    <property type="project" value="InterPro"/>
</dbReference>
<comment type="similarity">
    <text evidence="3">Belongs to the UbiH/COQ6 family.</text>
</comment>
<organism evidence="8 9">
    <name type="scientific">Komagataeibacter rhaeticus</name>
    <dbReference type="NCBI Taxonomy" id="215221"/>
    <lineage>
        <taxon>Bacteria</taxon>
        <taxon>Pseudomonadati</taxon>
        <taxon>Pseudomonadota</taxon>
        <taxon>Alphaproteobacteria</taxon>
        <taxon>Acetobacterales</taxon>
        <taxon>Acetobacteraceae</taxon>
        <taxon>Komagataeibacter</taxon>
    </lineage>
</organism>
<dbReference type="GO" id="GO:0006744">
    <property type="term" value="P:ubiquinone biosynthetic process"/>
    <property type="evidence" value="ECO:0007669"/>
    <property type="project" value="UniProtKB-UniPathway"/>
</dbReference>
<evidence type="ECO:0000256" key="4">
    <source>
        <dbReference type="ARBA" id="ARBA00022630"/>
    </source>
</evidence>
<dbReference type="Pfam" id="PF01494">
    <property type="entry name" value="FAD_binding_3"/>
    <property type="match status" value="1"/>
</dbReference>
<keyword evidence="9" id="KW-1185">Reference proteome</keyword>
<keyword evidence="6" id="KW-0560">Oxidoreductase</keyword>
<comment type="pathway">
    <text evidence="2">Cofactor biosynthesis; ubiquinone biosynthesis.</text>
</comment>
<evidence type="ECO:0000313" key="9">
    <source>
        <dbReference type="Proteomes" id="UP000502533"/>
    </source>
</evidence>
<name>A0A181CCW2_9PROT</name>
<dbReference type="NCBIfam" id="NF006593">
    <property type="entry name" value="PRK09126.1"/>
    <property type="match status" value="1"/>
</dbReference>
<evidence type="ECO:0000256" key="3">
    <source>
        <dbReference type="ARBA" id="ARBA00005349"/>
    </source>
</evidence>
<accession>A0A181CCW2</accession>
<dbReference type="PANTHER" id="PTHR43876">
    <property type="entry name" value="UBIQUINONE BIOSYNTHESIS MONOOXYGENASE COQ6, MITOCHONDRIAL"/>
    <property type="match status" value="1"/>
</dbReference>